<dbReference type="Gene3D" id="1.20.930.20">
    <property type="entry name" value="Adaptor protein Cbl, N-terminal domain"/>
    <property type="match status" value="1"/>
</dbReference>
<dbReference type="InterPro" id="IPR036537">
    <property type="entry name" value="Adaptor_Cbl_N_dom_sf"/>
</dbReference>
<evidence type="ECO:0000313" key="3">
    <source>
        <dbReference type="EMBL" id="KAK7689173.1"/>
    </source>
</evidence>
<dbReference type="GO" id="GO:0005524">
    <property type="term" value="F:ATP binding"/>
    <property type="evidence" value="ECO:0007669"/>
    <property type="project" value="InterPro"/>
</dbReference>
<dbReference type="GO" id="GO:0007166">
    <property type="term" value="P:cell surface receptor signaling pathway"/>
    <property type="evidence" value="ECO:0007669"/>
    <property type="project" value="InterPro"/>
</dbReference>
<reference evidence="3 4" key="1">
    <citation type="submission" date="2022-09" db="EMBL/GenBank/DDBJ databases">
        <authorList>
            <person name="Palmer J.M."/>
        </authorList>
    </citation>
    <scope>NUCLEOTIDE SEQUENCE [LARGE SCALE GENOMIC DNA]</scope>
    <source>
        <strain evidence="3 4">DSM 7382</strain>
    </source>
</reference>
<organism evidence="3 4">
    <name type="scientific">Cerrena zonata</name>
    <dbReference type="NCBI Taxonomy" id="2478898"/>
    <lineage>
        <taxon>Eukaryota</taxon>
        <taxon>Fungi</taxon>
        <taxon>Dikarya</taxon>
        <taxon>Basidiomycota</taxon>
        <taxon>Agaricomycotina</taxon>
        <taxon>Agaricomycetes</taxon>
        <taxon>Polyporales</taxon>
        <taxon>Cerrenaceae</taxon>
        <taxon>Cerrena</taxon>
    </lineage>
</organism>
<evidence type="ECO:0000259" key="2">
    <source>
        <dbReference type="PROSITE" id="PS50011"/>
    </source>
</evidence>
<dbReference type="Pfam" id="PF07714">
    <property type="entry name" value="PK_Tyr_Ser-Thr"/>
    <property type="match status" value="1"/>
</dbReference>
<accession>A0AAW0G722</accession>
<dbReference type="InterPro" id="IPR059179">
    <property type="entry name" value="MLKL-like_MCAfunc"/>
</dbReference>
<dbReference type="Proteomes" id="UP001385951">
    <property type="component" value="Unassembled WGS sequence"/>
</dbReference>
<feature type="region of interest" description="Disordered" evidence="1">
    <location>
        <begin position="204"/>
        <end position="235"/>
    </location>
</feature>
<proteinExistence type="predicted"/>
<name>A0AAW0G722_9APHY</name>
<sequence>MALAAARQVVKPVLGAVNIAGDLGVPYIGGAASLLQGIQDSCEKVVVHREECRQLSKRAQEMLALFEEQSHKISESDLRIYVDEMENVLMGINRRMQRWARLGRFSAFLQDSKISQQIKASRLEIETQMNKFNFNSLMTIHDDGARTRALVEQQSVTIAELLHLVATRPSEGLDRIQRMEQDGEHIAGHVMEQGQQVLRQLREQDPTPQPQYQRRGTNSSQSSRITFMPQDPPERSQEYNELQHALGELYKRLRVLPQVQNLNGEVTRMGDIPVSGGTYSDVWIGEWMGEQKVALKALREVRTTANKAVKRFEREVKVWAGLDHPNILRFLGIVTNIGNFLQIVSPWQDNGNILDFVTKNPVTADRTHLLAGASKGLAYLHERKVVHGNLKCVRTTHSTHYPPLT</sequence>
<dbReference type="InterPro" id="IPR001245">
    <property type="entry name" value="Ser-Thr/Tyr_kinase_cat_dom"/>
</dbReference>
<dbReference type="InterPro" id="IPR000719">
    <property type="entry name" value="Prot_kinase_dom"/>
</dbReference>
<keyword evidence="4" id="KW-1185">Reference proteome</keyword>
<protein>
    <recommendedName>
        <fullName evidence="2">Protein kinase domain-containing protein</fullName>
    </recommendedName>
</protein>
<dbReference type="Gene3D" id="1.10.510.10">
    <property type="entry name" value="Transferase(Phosphotransferase) domain 1"/>
    <property type="match status" value="1"/>
</dbReference>
<dbReference type="InterPro" id="IPR051681">
    <property type="entry name" value="Ser/Thr_Kinases-Pseudokinases"/>
</dbReference>
<dbReference type="AlphaFoldDB" id="A0AAW0G722"/>
<dbReference type="PROSITE" id="PS50011">
    <property type="entry name" value="PROTEIN_KINASE_DOM"/>
    <property type="match status" value="1"/>
</dbReference>
<comment type="caution">
    <text evidence="3">The sequence shown here is derived from an EMBL/GenBank/DDBJ whole genome shotgun (WGS) entry which is preliminary data.</text>
</comment>
<dbReference type="InterPro" id="IPR011009">
    <property type="entry name" value="Kinase-like_dom_sf"/>
</dbReference>
<dbReference type="EMBL" id="JASBNA010000009">
    <property type="protein sequence ID" value="KAK7689173.1"/>
    <property type="molecule type" value="Genomic_DNA"/>
</dbReference>
<evidence type="ECO:0000256" key="1">
    <source>
        <dbReference type="SAM" id="MobiDB-lite"/>
    </source>
</evidence>
<gene>
    <name evidence="3" type="ORF">QCA50_007864</name>
</gene>
<dbReference type="PANTHER" id="PTHR44329:SF214">
    <property type="entry name" value="PROTEIN KINASE DOMAIN-CONTAINING PROTEIN"/>
    <property type="match status" value="1"/>
</dbReference>
<feature type="domain" description="Protein kinase" evidence="2">
    <location>
        <begin position="268"/>
        <end position="405"/>
    </location>
</feature>
<dbReference type="GO" id="GO:0004674">
    <property type="term" value="F:protein serine/threonine kinase activity"/>
    <property type="evidence" value="ECO:0007669"/>
    <property type="project" value="TreeGrafter"/>
</dbReference>
<evidence type="ECO:0000313" key="4">
    <source>
        <dbReference type="Proteomes" id="UP001385951"/>
    </source>
</evidence>
<dbReference type="SUPFAM" id="SSF56112">
    <property type="entry name" value="Protein kinase-like (PK-like)"/>
    <property type="match status" value="1"/>
</dbReference>
<feature type="compositionally biased region" description="Polar residues" evidence="1">
    <location>
        <begin position="210"/>
        <end position="225"/>
    </location>
</feature>
<dbReference type="CDD" id="cd21037">
    <property type="entry name" value="MLKL_NTD"/>
    <property type="match status" value="1"/>
</dbReference>
<dbReference type="PANTHER" id="PTHR44329">
    <property type="entry name" value="SERINE/THREONINE-PROTEIN KINASE TNNI3K-RELATED"/>
    <property type="match status" value="1"/>
</dbReference>